<proteinExistence type="predicted"/>
<accession>I7A1Z6</accession>
<dbReference type="EMBL" id="CP003557">
    <property type="protein sequence ID" value="AFN73931.1"/>
    <property type="molecule type" value="Genomic_DNA"/>
</dbReference>
<protein>
    <submittedName>
        <fullName evidence="1">Uncharacterized protein</fullName>
    </submittedName>
</protein>
<name>I7A1Z6_MELRP</name>
<evidence type="ECO:0000313" key="1">
    <source>
        <dbReference type="EMBL" id="AFN73931.1"/>
    </source>
</evidence>
<dbReference type="STRING" id="1191523.MROS_0688"/>
<gene>
    <name evidence="1" type="ordered locus">MROS_0688</name>
</gene>
<dbReference type="KEGG" id="mro:MROS_0688"/>
<keyword evidence="2" id="KW-1185">Reference proteome</keyword>
<reference evidence="1 2" key="1">
    <citation type="journal article" date="2013" name="PLoS ONE">
        <title>Genomic analysis of Melioribacter roseus, facultatively anaerobic organotrophic bacterium representing a novel deep lineage within Bacteriodetes/Chlorobi group.</title>
        <authorList>
            <person name="Kadnikov V.V."/>
            <person name="Mardanov A.V."/>
            <person name="Podosokorskaya O.A."/>
            <person name="Gavrilov S.N."/>
            <person name="Kublanov I.V."/>
            <person name="Beletsky A.V."/>
            <person name="Bonch-Osmolovskaya E.A."/>
            <person name="Ravin N.V."/>
        </authorList>
    </citation>
    <scope>NUCLEOTIDE SEQUENCE [LARGE SCALE GENOMIC DNA]</scope>
    <source>
        <strain evidence="2">JCM 17771 / P3M-2</strain>
    </source>
</reference>
<dbReference type="AlphaFoldDB" id="I7A1Z6"/>
<organism evidence="1 2">
    <name type="scientific">Melioribacter roseus (strain DSM 23840 / JCM 17771 / VKM B-2668 / P3M-2)</name>
    <dbReference type="NCBI Taxonomy" id="1191523"/>
    <lineage>
        <taxon>Bacteria</taxon>
        <taxon>Pseudomonadati</taxon>
        <taxon>Ignavibacteriota</taxon>
        <taxon>Ignavibacteria</taxon>
        <taxon>Ignavibacteriales</taxon>
        <taxon>Melioribacteraceae</taxon>
        <taxon>Melioribacter</taxon>
    </lineage>
</organism>
<sequence length="89" mass="9649">MVAGGLGLADLTALFLFKPIERIHKLMGDMSQIVIALNGYQTQVGLRLMEMDSTNRKAIGEAAGYISDAARESIKIIQDYFESAAAKTV</sequence>
<dbReference type="HOGENOM" id="CLU_2451138_0_0_10"/>
<evidence type="ECO:0000313" key="2">
    <source>
        <dbReference type="Proteomes" id="UP000009011"/>
    </source>
</evidence>
<dbReference type="Proteomes" id="UP000009011">
    <property type="component" value="Chromosome"/>
</dbReference>
<dbReference type="RefSeq" id="WP_014855368.1">
    <property type="nucleotide sequence ID" value="NC_018178.1"/>
</dbReference>